<dbReference type="Gene3D" id="3.80.10.10">
    <property type="entry name" value="Ribonuclease Inhibitor"/>
    <property type="match status" value="2"/>
</dbReference>
<keyword evidence="8" id="KW-0675">Receptor</keyword>
<dbReference type="FunFam" id="3.30.200.20:FF:000125">
    <property type="entry name" value="Protein STRUBBELIG-RECEPTOR FAMILY 8"/>
    <property type="match status" value="1"/>
</dbReference>
<protein>
    <recommendedName>
        <fullName evidence="12">Protein kinase domain-containing protein</fullName>
    </recommendedName>
</protein>
<evidence type="ECO:0000256" key="5">
    <source>
        <dbReference type="ARBA" id="ARBA00022737"/>
    </source>
</evidence>
<feature type="chain" id="PRO_5042982590" description="Protein kinase domain-containing protein" evidence="11">
    <location>
        <begin position="28"/>
        <end position="728"/>
    </location>
</feature>
<evidence type="ECO:0000256" key="1">
    <source>
        <dbReference type="ARBA" id="ARBA00004167"/>
    </source>
</evidence>
<keyword evidence="3 10" id="KW-0812">Transmembrane</keyword>
<accession>A0AAP0IWJ6</accession>
<evidence type="ECO:0000256" key="2">
    <source>
        <dbReference type="ARBA" id="ARBA00022614"/>
    </source>
</evidence>
<feature type="signal peptide" evidence="11">
    <location>
        <begin position="1"/>
        <end position="27"/>
    </location>
</feature>
<dbReference type="EMBL" id="JBBNAE010000005">
    <property type="protein sequence ID" value="KAK9123094.1"/>
    <property type="molecule type" value="Genomic_DNA"/>
</dbReference>
<evidence type="ECO:0000256" key="11">
    <source>
        <dbReference type="SAM" id="SignalP"/>
    </source>
</evidence>
<evidence type="ECO:0000256" key="3">
    <source>
        <dbReference type="ARBA" id="ARBA00022692"/>
    </source>
</evidence>
<dbReference type="Pfam" id="PF00560">
    <property type="entry name" value="LRR_1"/>
    <property type="match status" value="3"/>
</dbReference>
<dbReference type="SUPFAM" id="SSF52058">
    <property type="entry name" value="L domain-like"/>
    <property type="match status" value="1"/>
</dbReference>
<reference evidence="13 14" key="1">
    <citation type="submission" date="2024-01" db="EMBL/GenBank/DDBJ databases">
        <title>Genome assemblies of Stephania.</title>
        <authorList>
            <person name="Yang L."/>
        </authorList>
    </citation>
    <scope>NUCLEOTIDE SEQUENCE [LARGE SCALE GENOMIC DNA]</scope>
    <source>
        <strain evidence="13">QJT</strain>
        <tissue evidence="13">Leaf</tissue>
    </source>
</reference>
<evidence type="ECO:0000313" key="13">
    <source>
        <dbReference type="EMBL" id="KAK9123094.1"/>
    </source>
</evidence>
<dbReference type="FunFam" id="1.10.510.10:FF:000479">
    <property type="entry name" value="Leucine-rich repeat receptor-like protein kinase"/>
    <property type="match status" value="1"/>
</dbReference>
<dbReference type="InterPro" id="IPR011009">
    <property type="entry name" value="Kinase-like_dom_sf"/>
</dbReference>
<proteinExistence type="predicted"/>
<dbReference type="GO" id="GO:0016020">
    <property type="term" value="C:membrane"/>
    <property type="evidence" value="ECO:0007669"/>
    <property type="project" value="UniProtKB-SubCell"/>
</dbReference>
<dbReference type="SUPFAM" id="SSF56112">
    <property type="entry name" value="Protein kinase-like (PK-like)"/>
    <property type="match status" value="1"/>
</dbReference>
<comment type="caution">
    <text evidence="13">The sequence shown here is derived from an EMBL/GenBank/DDBJ whole genome shotgun (WGS) entry which is preliminary data.</text>
</comment>
<dbReference type="PROSITE" id="PS50011">
    <property type="entry name" value="PROTEIN_KINASE_DOM"/>
    <property type="match status" value="1"/>
</dbReference>
<dbReference type="PANTHER" id="PTHR48007">
    <property type="entry name" value="LEUCINE-RICH REPEAT RECEPTOR-LIKE PROTEIN KINASE PXC1"/>
    <property type="match status" value="1"/>
</dbReference>
<keyword evidence="5" id="KW-0677">Repeat</keyword>
<dbReference type="AlphaFoldDB" id="A0AAP0IWJ6"/>
<evidence type="ECO:0000256" key="8">
    <source>
        <dbReference type="ARBA" id="ARBA00023170"/>
    </source>
</evidence>
<comment type="subcellular location">
    <subcellularLocation>
        <location evidence="1">Membrane</location>
        <topology evidence="1">Single-pass membrane protein</topology>
    </subcellularLocation>
</comment>
<dbReference type="FunFam" id="3.80.10.10:FF:000062">
    <property type="entry name" value="protein STRUBBELIG-RECEPTOR FAMILY 3"/>
    <property type="match status" value="1"/>
</dbReference>
<keyword evidence="14" id="KW-1185">Reference proteome</keyword>
<keyword evidence="9" id="KW-0325">Glycoprotein</keyword>
<keyword evidence="4 11" id="KW-0732">Signal</keyword>
<dbReference type="InterPro" id="IPR001611">
    <property type="entry name" value="Leu-rich_rpt"/>
</dbReference>
<keyword evidence="6 10" id="KW-1133">Transmembrane helix</keyword>
<evidence type="ECO:0000256" key="10">
    <source>
        <dbReference type="SAM" id="Phobius"/>
    </source>
</evidence>
<feature type="domain" description="Protein kinase" evidence="12">
    <location>
        <begin position="411"/>
        <end position="688"/>
    </location>
</feature>
<evidence type="ECO:0000256" key="9">
    <source>
        <dbReference type="ARBA" id="ARBA00023180"/>
    </source>
</evidence>
<evidence type="ECO:0000256" key="6">
    <source>
        <dbReference type="ARBA" id="ARBA00022989"/>
    </source>
</evidence>
<dbReference type="InterPro" id="IPR032675">
    <property type="entry name" value="LRR_dom_sf"/>
</dbReference>
<keyword evidence="7 10" id="KW-0472">Membrane</keyword>
<name>A0AAP0IWJ6_9MAGN</name>
<evidence type="ECO:0000256" key="7">
    <source>
        <dbReference type="ARBA" id="ARBA00023136"/>
    </source>
</evidence>
<dbReference type="PANTHER" id="PTHR48007:SF56">
    <property type="entry name" value="LOW QUALITY PROTEIN: PROTEIN STRUBBELIG-RECEPTOR FAMILY 2"/>
    <property type="match status" value="1"/>
</dbReference>
<dbReference type="InterPro" id="IPR013210">
    <property type="entry name" value="LRR_N_plant-typ"/>
</dbReference>
<dbReference type="Pfam" id="PF08263">
    <property type="entry name" value="LRRNT_2"/>
    <property type="match status" value="1"/>
</dbReference>
<dbReference type="Gene3D" id="3.30.200.20">
    <property type="entry name" value="Phosphorylase Kinase, domain 1"/>
    <property type="match status" value="1"/>
</dbReference>
<dbReference type="Proteomes" id="UP001417504">
    <property type="component" value="Unassembled WGS sequence"/>
</dbReference>
<dbReference type="GO" id="GO:0005524">
    <property type="term" value="F:ATP binding"/>
    <property type="evidence" value="ECO:0007669"/>
    <property type="project" value="InterPro"/>
</dbReference>
<evidence type="ECO:0000256" key="4">
    <source>
        <dbReference type="ARBA" id="ARBA00022729"/>
    </source>
</evidence>
<evidence type="ECO:0000259" key="12">
    <source>
        <dbReference type="PROSITE" id="PS50011"/>
    </source>
</evidence>
<dbReference type="Pfam" id="PF00069">
    <property type="entry name" value="Pkinase"/>
    <property type="match status" value="1"/>
</dbReference>
<dbReference type="GO" id="GO:0004672">
    <property type="term" value="F:protein kinase activity"/>
    <property type="evidence" value="ECO:0007669"/>
    <property type="project" value="InterPro"/>
</dbReference>
<dbReference type="InterPro" id="IPR000719">
    <property type="entry name" value="Prot_kinase_dom"/>
</dbReference>
<sequence length="728" mass="80359">MGNLGRLLSVTAAVILLLEFLVSPALTWTNPPDVTALQDLYKALNCPAQLTRWNLSGGDPCEESWKGVSCYASFVVFIKLNGLELQGRLGDQLHNLFNLKQLDVSFNLLHGEIPPLLPPNATHIDLSSNNFNQSIPYSLATKKSLHYLNLSHNSLSGPVGNIFTDMHHLKQMRPAQFICKFDKLDRTLDLLGSFLENNKFSGSVTYLSNLPLTDLNIQNNNFSGVVPWQFQSVRNLWIGGNKFHPGASYVPWNFPSGTISNDRNTTSLTDTQTNVVDYNPLRKGGHKQRRFGPGGIACTVIGVALIAVGFAVIAAVSINKYLAHKPERVQSNGTPKTSSSSDSNYAFRSEHTQVSPVVSSFMPLPTPPNAQMVFQGATDNTNKRSSFSTRRIPVTAKKFTVAELQSVTRSFGEVNFLGEGSLGSVYKAQLPDGQILAVKYVHLVTLSLHEEDQFMEVIRNVARLRHPNIVSLVGFCMEHGQHLLVYEYVGHFSLDHALHGSEGRHLSWNARLKIALGIAQALHYLHTTCMPPMAHCNLKAANILLDDELMPRISDCGIAVLRPLTTNKVKLKAAELALGCSGYTGPENSQSGMDKVKSDIYAFGVLLLELLTGRRPFDSSRPQEEQSLVKWASCHLHDFDSLEQMVDPRTKRTLSSRSLSQFADIISLCIQPEPEFRPMVSEIMDSLLHLNQKSSLTNSQINSFELSFNTSSLNSAIRASPATSYASI</sequence>
<evidence type="ECO:0000313" key="14">
    <source>
        <dbReference type="Proteomes" id="UP001417504"/>
    </source>
</evidence>
<keyword evidence="2" id="KW-0433">Leucine-rich repeat</keyword>
<dbReference type="InterPro" id="IPR046959">
    <property type="entry name" value="PRK1-6/SRF4-like"/>
</dbReference>
<feature type="transmembrane region" description="Helical" evidence="10">
    <location>
        <begin position="291"/>
        <end position="318"/>
    </location>
</feature>
<dbReference type="Gene3D" id="1.10.510.10">
    <property type="entry name" value="Transferase(Phosphotransferase) domain 1"/>
    <property type="match status" value="1"/>
</dbReference>
<gene>
    <name evidence="13" type="ORF">Sjap_012696</name>
</gene>
<organism evidence="13 14">
    <name type="scientific">Stephania japonica</name>
    <dbReference type="NCBI Taxonomy" id="461633"/>
    <lineage>
        <taxon>Eukaryota</taxon>
        <taxon>Viridiplantae</taxon>
        <taxon>Streptophyta</taxon>
        <taxon>Embryophyta</taxon>
        <taxon>Tracheophyta</taxon>
        <taxon>Spermatophyta</taxon>
        <taxon>Magnoliopsida</taxon>
        <taxon>Ranunculales</taxon>
        <taxon>Menispermaceae</taxon>
        <taxon>Menispermoideae</taxon>
        <taxon>Cissampelideae</taxon>
        <taxon>Stephania</taxon>
    </lineage>
</organism>